<gene>
    <name evidence="5" type="ORF">DAPK24_005900</name>
</gene>
<keyword evidence="4" id="KW-0813">Transport</keyword>
<feature type="transmembrane region" description="Helical" evidence="4">
    <location>
        <begin position="158"/>
        <end position="181"/>
    </location>
</feature>
<keyword evidence="1 4" id="KW-0812">Transmembrane</keyword>
<keyword evidence="4" id="KW-0186">Copper</keyword>
<evidence type="ECO:0000256" key="3">
    <source>
        <dbReference type="ARBA" id="ARBA00023136"/>
    </source>
</evidence>
<name>A0AAV5QYI5_PICKL</name>
<evidence type="ECO:0000256" key="1">
    <source>
        <dbReference type="ARBA" id="ARBA00022692"/>
    </source>
</evidence>
<proteinExistence type="inferred from homology"/>
<evidence type="ECO:0000256" key="4">
    <source>
        <dbReference type="RuleBase" id="RU367022"/>
    </source>
</evidence>
<evidence type="ECO:0000256" key="2">
    <source>
        <dbReference type="ARBA" id="ARBA00022989"/>
    </source>
</evidence>
<keyword evidence="3 4" id="KW-0472">Membrane</keyword>
<sequence length="206" mass="23623">MEALTDFVKEVVSTTTQIATGEEKPCHSMHKMRKHHPMGDNNHHFNANKVKMNHDMHHGMNHGMSSKSMDHDMPNMKMCKMSMTFNSDYENLCILTDKLMVTTKTQLVFAMIAIVLFCMGYEYFKLFLDQMQNRYIQLKNGNFATASECKKFKTKISIIYALSVGYSMIIMLLFMTFNTWIMLSVSIGAGLGHYIFDSPNVSVSCH</sequence>
<keyword evidence="2 4" id="KW-1133">Transmembrane helix</keyword>
<dbReference type="EMBL" id="BTGB01000001">
    <property type="protein sequence ID" value="GMM44015.1"/>
    <property type="molecule type" value="Genomic_DNA"/>
</dbReference>
<feature type="transmembrane region" description="Helical" evidence="4">
    <location>
        <begin position="107"/>
        <end position="124"/>
    </location>
</feature>
<dbReference type="GO" id="GO:0016020">
    <property type="term" value="C:membrane"/>
    <property type="evidence" value="ECO:0007669"/>
    <property type="project" value="UniProtKB-SubCell"/>
</dbReference>
<evidence type="ECO:0000313" key="5">
    <source>
        <dbReference type="EMBL" id="GMM44015.1"/>
    </source>
</evidence>
<protein>
    <recommendedName>
        <fullName evidence="4">Copper transport protein</fullName>
    </recommendedName>
</protein>
<organism evidence="5 6">
    <name type="scientific">Pichia kluyveri</name>
    <name type="common">Yeast</name>
    <dbReference type="NCBI Taxonomy" id="36015"/>
    <lineage>
        <taxon>Eukaryota</taxon>
        <taxon>Fungi</taxon>
        <taxon>Dikarya</taxon>
        <taxon>Ascomycota</taxon>
        <taxon>Saccharomycotina</taxon>
        <taxon>Pichiomycetes</taxon>
        <taxon>Pichiales</taxon>
        <taxon>Pichiaceae</taxon>
        <taxon>Pichia</taxon>
    </lineage>
</organism>
<comment type="subcellular location">
    <subcellularLocation>
        <location evidence="4">Membrane</location>
        <topology evidence="4">Multi-pass membrane protein</topology>
    </subcellularLocation>
</comment>
<dbReference type="InterPro" id="IPR007274">
    <property type="entry name" value="Cop_transporter"/>
</dbReference>
<dbReference type="AlphaFoldDB" id="A0AAV5QYI5"/>
<comment type="caution">
    <text evidence="5">The sequence shown here is derived from an EMBL/GenBank/DDBJ whole genome shotgun (WGS) entry which is preliminary data.</text>
</comment>
<dbReference type="PANTHER" id="PTHR12483:SF115">
    <property type="entry name" value="COPPER TRANSPORT PROTEIN"/>
    <property type="match status" value="1"/>
</dbReference>
<dbReference type="PANTHER" id="PTHR12483">
    <property type="entry name" value="SOLUTE CARRIER FAMILY 31 COPPER TRANSPORTERS"/>
    <property type="match status" value="1"/>
</dbReference>
<reference evidence="5 6" key="1">
    <citation type="journal article" date="2023" name="Elife">
        <title>Identification of key yeast species and microbe-microbe interactions impacting larval growth of Drosophila in the wild.</title>
        <authorList>
            <person name="Mure A."/>
            <person name="Sugiura Y."/>
            <person name="Maeda R."/>
            <person name="Honda K."/>
            <person name="Sakurai N."/>
            <person name="Takahashi Y."/>
            <person name="Watada M."/>
            <person name="Katoh T."/>
            <person name="Gotoh A."/>
            <person name="Gotoh Y."/>
            <person name="Taniguchi I."/>
            <person name="Nakamura K."/>
            <person name="Hayashi T."/>
            <person name="Katayama T."/>
            <person name="Uemura T."/>
            <person name="Hattori Y."/>
        </authorList>
    </citation>
    <scope>NUCLEOTIDE SEQUENCE [LARGE SCALE GENOMIC DNA]</scope>
    <source>
        <strain evidence="5 6">PK-24</strain>
    </source>
</reference>
<dbReference type="Proteomes" id="UP001378960">
    <property type="component" value="Unassembled WGS sequence"/>
</dbReference>
<keyword evidence="4" id="KW-0406">Ion transport</keyword>
<comment type="similarity">
    <text evidence="4">Belongs to the copper transporter (Ctr) (TC 1.A.56) family. SLC31A subfamily.</text>
</comment>
<accession>A0AAV5QYI5</accession>
<keyword evidence="6" id="KW-1185">Reference proteome</keyword>
<dbReference type="Pfam" id="PF04145">
    <property type="entry name" value="Ctr"/>
    <property type="match status" value="2"/>
</dbReference>
<dbReference type="GO" id="GO:0005375">
    <property type="term" value="F:copper ion transmembrane transporter activity"/>
    <property type="evidence" value="ECO:0007669"/>
    <property type="project" value="UniProtKB-UniRule"/>
</dbReference>
<evidence type="ECO:0000313" key="6">
    <source>
        <dbReference type="Proteomes" id="UP001378960"/>
    </source>
</evidence>
<keyword evidence="4" id="KW-0187">Copper transport</keyword>